<name>A0A7C1ZSA3_9GAMM</name>
<reference evidence="1" key="1">
    <citation type="journal article" date="2020" name="mSystems">
        <title>Genome- and Community-Level Interaction Insights into Carbon Utilization and Element Cycling Functions of Hydrothermarchaeota in Hydrothermal Sediment.</title>
        <authorList>
            <person name="Zhou Z."/>
            <person name="Liu Y."/>
            <person name="Xu W."/>
            <person name="Pan J."/>
            <person name="Luo Z.H."/>
            <person name="Li M."/>
        </authorList>
    </citation>
    <scope>NUCLEOTIDE SEQUENCE [LARGE SCALE GENOMIC DNA]</scope>
    <source>
        <strain evidence="1">HyVt-380</strain>
    </source>
</reference>
<dbReference type="EMBL" id="DRHY01000243">
    <property type="protein sequence ID" value="HEC74867.1"/>
    <property type="molecule type" value="Genomic_DNA"/>
</dbReference>
<accession>A0A7C1ZSA3</accession>
<evidence type="ECO:0000313" key="1">
    <source>
        <dbReference type="EMBL" id="HEC74867.1"/>
    </source>
</evidence>
<sequence length="204" mass="23214">MMACSHQPYSEQAITPIRTSESLANIWDYNYRFFISHPTPEHFSVCHDLSCNTVSQVSLSKNEWQQITQSLSEKAATSAEEREQIKTAISRFEVIVGQHIGTEHDLAENKLSTNRFGQMDCVDEATNTTVYLRLIEQAGLLRWHKTASRTSRGVLSAQAPHNTATIIDKKNDIRYAVDSWFFANGEKPNIVELSRWKSGWSPDH</sequence>
<gene>
    <name evidence="1" type="ORF">ENI26_10935</name>
</gene>
<proteinExistence type="predicted"/>
<dbReference type="Proteomes" id="UP000886384">
    <property type="component" value="Unassembled WGS sequence"/>
</dbReference>
<protein>
    <submittedName>
        <fullName evidence="1">Uncharacterized protein</fullName>
    </submittedName>
</protein>
<organism evidence="1">
    <name type="scientific">Methylophaga aminisulfidivorans</name>
    <dbReference type="NCBI Taxonomy" id="230105"/>
    <lineage>
        <taxon>Bacteria</taxon>
        <taxon>Pseudomonadati</taxon>
        <taxon>Pseudomonadota</taxon>
        <taxon>Gammaproteobacteria</taxon>
        <taxon>Thiotrichales</taxon>
        <taxon>Piscirickettsiaceae</taxon>
        <taxon>Methylophaga</taxon>
    </lineage>
</organism>
<dbReference type="AlphaFoldDB" id="A0A7C1ZSA3"/>
<comment type="caution">
    <text evidence="1">The sequence shown here is derived from an EMBL/GenBank/DDBJ whole genome shotgun (WGS) entry which is preliminary data.</text>
</comment>